<keyword evidence="3" id="KW-1185">Reference proteome</keyword>
<keyword evidence="1" id="KW-0812">Transmembrane</keyword>
<dbReference type="EMBL" id="CP046457">
    <property type="protein sequence ID" value="QGU00003.1"/>
    <property type="molecule type" value="Genomic_DNA"/>
</dbReference>
<dbReference type="OrthoDB" id="2084478at2"/>
<dbReference type="RefSeq" id="WP_156203839.1">
    <property type="nucleotide sequence ID" value="NZ_CP046457.1"/>
</dbReference>
<keyword evidence="1" id="KW-0472">Membrane</keyword>
<name>A0A6I6DGK1_9FIRM</name>
<dbReference type="AlphaFoldDB" id="A0A6I6DGK1"/>
<dbReference type="KEGG" id="salq:SYNTR_1409"/>
<dbReference type="Proteomes" id="UP000426444">
    <property type="component" value="Chromosome"/>
</dbReference>
<reference evidence="3" key="1">
    <citation type="journal article" date="2019" name="Microbiology">
        <title>Complete Genome Sequence of an Uncultured Bacterium of the Candidate Phylum Bipolaricaulota.</title>
        <authorList>
            <person name="Kadnikov V.V."/>
            <person name="Mardanov A.V."/>
            <person name="Beletsky A.V."/>
            <person name="Frank Y.A."/>
            <person name="Karnachuk O.V."/>
            <person name="Ravin N.V."/>
        </authorList>
    </citation>
    <scope>NUCLEOTIDE SEQUENCE [LARGE SCALE GENOMIC DNA]</scope>
</reference>
<gene>
    <name evidence="2" type="ORF">SYNTR_1409</name>
</gene>
<proteinExistence type="predicted"/>
<evidence type="ECO:0000313" key="3">
    <source>
        <dbReference type="Proteomes" id="UP000426444"/>
    </source>
</evidence>
<keyword evidence="1" id="KW-1133">Transmembrane helix</keyword>
<evidence type="ECO:0000313" key="2">
    <source>
        <dbReference type="EMBL" id="QGU00003.1"/>
    </source>
</evidence>
<evidence type="ECO:0000256" key="1">
    <source>
        <dbReference type="SAM" id="Phobius"/>
    </source>
</evidence>
<organism evidence="2 3">
    <name type="scientific">Candidatus Syntrophocurvum alkaliphilum</name>
    <dbReference type="NCBI Taxonomy" id="2293317"/>
    <lineage>
        <taxon>Bacteria</taxon>
        <taxon>Bacillati</taxon>
        <taxon>Bacillota</taxon>
        <taxon>Clostridia</taxon>
        <taxon>Eubacteriales</taxon>
        <taxon>Syntrophomonadaceae</taxon>
        <taxon>Candidatus Syntrophocurvum</taxon>
    </lineage>
</organism>
<accession>A0A6I6DGK1</accession>
<sequence length="100" mass="11542">MFNIWQLFLVFVVIVITILGLNVSNQAINSLVLENRGPIISVALENHDLNVAFLGEIYTLEKETSQKFITIVKEYTLSGYEAVKNHMLKIWNIFYAVFLY</sequence>
<feature type="transmembrane region" description="Helical" evidence="1">
    <location>
        <begin position="6"/>
        <end position="23"/>
    </location>
</feature>
<protein>
    <submittedName>
        <fullName evidence="2">Uncharacterized protein</fullName>
    </submittedName>
</protein>